<feature type="transmembrane region" description="Helical" evidence="1">
    <location>
        <begin position="105"/>
        <end position="127"/>
    </location>
</feature>
<keyword evidence="3" id="KW-1185">Reference proteome</keyword>
<dbReference type="EMBL" id="SBLB01000004">
    <property type="protein sequence ID" value="RYC68731.1"/>
    <property type="molecule type" value="Genomic_DNA"/>
</dbReference>
<name>A0A4Q2ULZ1_9BACT</name>
<keyword evidence="1" id="KW-0472">Membrane</keyword>
<protein>
    <submittedName>
        <fullName evidence="2">Uncharacterized protein</fullName>
    </submittedName>
</protein>
<sequence>MKAGTFFVRVWRILSILGLLFALFNSYISYPAEVAVRFDELGTAVQYLDRETLFYIAVAIFLINNTLINAVARLFPRVPASKLPIPNQALWAAHRDQLNEVVVNWFYALMAAINTILGLSLLVISLLNRSDRGQLAMDYAWLMPLSTVILIVVLAALPVRLFMKPTADD</sequence>
<organism evidence="2 3">
    <name type="scientific">Spirosoma sordidisoli</name>
    <dbReference type="NCBI Taxonomy" id="2502893"/>
    <lineage>
        <taxon>Bacteria</taxon>
        <taxon>Pseudomonadati</taxon>
        <taxon>Bacteroidota</taxon>
        <taxon>Cytophagia</taxon>
        <taxon>Cytophagales</taxon>
        <taxon>Cytophagaceae</taxon>
        <taxon>Spirosoma</taxon>
    </lineage>
</organism>
<evidence type="ECO:0000313" key="3">
    <source>
        <dbReference type="Proteomes" id="UP000290407"/>
    </source>
</evidence>
<keyword evidence="1" id="KW-1133">Transmembrane helix</keyword>
<feature type="transmembrane region" description="Helical" evidence="1">
    <location>
        <begin position="139"/>
        <end position="163"/>
    </location>
</feature>
<keyword evidence="1" id="KW-0812">Transmembrane</keyword>
<gene>
    <name evidence="2" type="ORF">EQG79_14995</name>
</gene>
<reference evidence="2 3" key="1">
    <citation type="submission" date="2019-01" db="EMBL/GenBank/DDBJ databases">
        <title>Spirosoma flava sp. nov., a propanil-degrading bacterium isolated from herbicide-contaminated soil.</title>
        <authorList>
            <person name="Zhang L."/>
            <person name="Jiang J.-D."/>
        </authorList>
    </citation>
    <scope>NUCLEOTIDE SEQUENCE [LARGE SCALE GENOMIC DNA]</scope>
    <source>
        <strain evidence="2 3">TY50</strain>
    </source>
</reference>
<dbReference type="AlphaFoldDB" id="A0A4Q2ULZ1"/>
<accession>A0A4Q2ULZ1</accession>
<feature type="transmembrane region" description="Helical" evidence="1">
    <location>
        <begin position="55"/>
        <end position="75"/>
    </location>
</feature>
<proteinExistence type="predicted"/>
<evidence type="ECO:0000313" key="2">
    <source>
        <dbReference type="EMBL" id="RYC68731.1"/>
    </source>
</evidence>
<evidence type="ECO:0000256" key="1">
    <source>
        <dbReference type="SAM" id="Phobius"/>
    </source>
</evidence>
<dbReference type="RefSeq" id="WP_077921610.1">
    <property type="nucleotide sequence ID" value="NZ_SBLB01000004.1"/>
</dbReference>
<comment type="caution">
    <text evidence="2">The sequence shown here is derived from an EMBL/GenBank/DDBJ whole genome shotgun (WGS) entry which is preliminary data.</text>
</comment>
<dbReference type="Proteomes" id="UP000290407">
    <property type="component" value="Unassembled WGS sequence"/>
</dbReference>